<comment type="similarity">
    <text evidence="1 8">Belongs to the bacterial histone-like protein family.</text>
</comment>
<dbReference type="GO" id="GO:0003677">
    <property type="term" value="F:DNA binding"/>
    <property type="evidence" value="ECO:0007669"/>
    <property type="project" value="UniProtKB-KW"/>
</dbReference>
<keyword evidence="3" id="KW-0810">Translation regulation</keyword>
<dbReference type="NCBIfam" id="NF001401">
    <property type="entry name" value="PRK00285.1"/>
    <property type="match status" value="1"/>
</dbReference>
<dbReference type="GO" id="GO:0006417">
    <property type="term" value="P:regulation of translation"/>
    <property type="evidence" value="ECO:0007669"/>
    <property type="project" value="UniProtKB-KW"/>
</dbReference>
<name>A0AAW4L0Z3_9BACT</name>
<dbReference type="GO" id="GO:0006355">
    <property type="term" value="P:regulation of DNA-templated transcription"/>
    <property type="evidence" value="ECO:0007669"/>
    <property type="project" value="InterPro"/>
</dbReference>
<evidence type="ECO:0000256" key="1">
    <source>
        <dbReference type="ARBA" id="ARBA00010529"/>
    </source>
</evidence>
<proteinExistence type="inferred from homology"/>
<dbReference type="GO" id="GO:0030527">
    <property type="term" value="F:structural constituent of chromatin"/>
    <property type="evidence" value="ECO:0007669"/>
    <property type="project" value="InterPro"/>
</dbReference>
<dbReference type="InterPro" id="IPR000119">
    <property type="entry name" value="Hist_DNA-bd"/>
</dbReference>
<evidence type="ECO:0000313" key="10">
    <source>
        <dbReference type="Proteomes" id="UP000811899"/>
    </source>
</evidence>
<dbReference type="PANTHER" id="PTHR33175">
    <property type="entry name" value="DNA-BINDING PROTEIN HU"/>
    <property type="match status" value="1"/>
</dbReference>
<evidence type="ECO:0000256" key="2">
    <source>
        <dbReference type="ARBA" id="ARBA00018329"/>
    </source>
</evidence>
<dbReference type="GO" id="GO:0006310">
    <property type="term" value="P:DNA recombination"/>
    <property type="evidence" value="ECO:0007669"/>
    <property type="project" value="UniProtKB-KW"/>
</dbReference>
<dbReference type="PANTHER" id="PTHR33175:SF2">
    <property type="entry name" value="INTEGRATION HOST FACTOR SUBUNIT ALPHA"/>
    <property type="match status" value="1"/>
</dbReference>
<dbReference type="InterPro" id="IPR005684">
    <property type="entry name" value="IHF_alpha"/>
</dbReference>
<dbReference type="CDD" id="cd13835">
    <property type="entry name" value="IHF_A"/>
    <property type="match status" value="1"/>
</dbReference>
<evidence type="ECO:0000313" key="9">
    <source>
        <dbReference type="EMBL" id="MBT0664528.1"/>
    </source>
</evidence>
<dbReference type="SMART" id="SM00411">
    <property type="entry name" value="BHL"/>
    <property type="match status" value="1"/>
</dbReference>
<evidence type="ECO:0000256" key="4">
    <source>
        <dbReference type="ARBA" id="ARBA00023015"/>
    </source>
</evidence>
<dbReference type="RefSeq" id="WP_041971884.1">
    <property type="nucleotide sequence ID" value="NZ_JAHCVJ010000003.1"/>
</dbReference>
<dbReference type="Pfam" id="PF00216">
    <property type="entry name" value="Bac_DNA_binding"/>
    <property type="match status" value="1"/>
</dbReference>
<comment type="caution">
    <text evidence="9">The sequence shown here is derived from an EMBL/GenBank/DDBJ whole genome shotgun (WGS) entry which is preliminary data.</text>
</comment>
<evidence type="ECO:0000256" key="6">
    <source>
        <dbReference type="ARBA" id="ARBA00023163"/>
    </source>
</evidence>
<keyword evidence="4" id="KW-0805">Transcription regulation</keyword>
<evidence type="ECO:0000256" key="7">
    <source>
        <dbReference type="ARBA" id="ARBA00023172"/>
    </source>
</evidence>
<keyword evidence="10" id="KW-1185">Reference proteome</keyword>
<accession>A0AAW4L0Z3</accession>
<dbReference type="EMBL" id="JAHCVJ010000003">
    <property type="protein sequence ID" value="MBT0664528.1"/>
    <property type="molecule type" value="Genomic_DNA"/>
</dbReference>
<dbReference type="SUPFAM" id="SSF47729">
    <property type="entry name" value="IHF-like DNA-binding proteins"/>
    <property type="match status" value="1"/>
</dbReference>
<keyword evidence="5" id="KW-0238">DNA-binding</keyword>
<evidence type="ECO:0000256" key="5">
    <source>
        <dbReference type="ARBA" id="ARBA00023125"/>
    </source>
</evidence>
<dbReference type="InterPro" id="IPR020816">
    <property type="entry name" value="Histone-like_DNA-bd_CS"/>
</dbReference>
<dbReference type="Gene3D" id="4.10.520.10">
    <property type="entry name" value="IHF-like DNA-binding proteins"/>
    <property type="match status" value="1"/>
</dbReference>
<reference evidence="9 10" key="1">
    <citation type="submission" date="2021-05" db="EMBL/GenBank/DDBJ databases">
        <title>The draft genome of Geobacter pelophilus DSM 12255.</title>
        <authorList>
            <person name="Xu Z."/>
            <person name="Masuda Y."/>
            <person name="Itoh H."/>
            <person name="Senoo K."/>
        </authorList>
    </citation>
    <scope>NUCLEOTIDE SEQUENCE [LARGE SCALE GENOMIC DNA]</scope>
    <source>
        <strain evidence="9 10">DSM 12255</strain>
    </source>
</reference>
<keyword evidence="6" id="KW-0804">Transcription</keyword>
<dbReference type="InterPro" id="IPR010992">
    <property type="entry name" value="IHF-like_DNA-bd_dom_sf"/>
</dbReference>
<sequence>MTKADIVEKIYEKVGFSKKDSAELVELVFDIIKGTLETGDKIKIAGFGNFVVKDKADRRGRNPQTGEEITITARKILTFKPSQVLKASLNAE</sequence>
<keyword evidence="7" id="KW-0233">DNA recombination</keyword>
<dbReference type="PRINTS" id="PR01727">
    <property type="entry name" value="DNABINDINGHU"/>
</dbReference>
<dbReference type="GO" id="GO:0009893">
    <property type="term" value="P:positive regulation of metabolic process"/>
    <property type="evidence" value="ECO:0007669"/>
    <property type="project" value="UniProtKB-ARBA"/>
</dbReference>
<dbReference type="FunFam" id="4.10.520.10:FF:000010">
    <property type="entry name" value="Integration host factor subunit alpha"/>
    <property type="match status" value="1"/>
</dbReference>
<evidence type="ECO:0000256" key="8">
    <source>
        <dbReference type="RuleBase" id="RU003939"/>
    </source>
</evidence>
<gene>
    <name evidence="9" type="ORF">KI809_09475</name>
</gene>
<dbReference type="Proteomes" id="UP000811899">
    <property type="component" value="Unassembled WGS sequence"/>
</dbReference>
<dbReference type="PROSITE" id="PS00045">
    <property type="entry name" value="HISTONE_LIKE"/>
    <property type="match status" value="1"/>
</dbReference>
<evidence type="ECO:0000256" key="3">
    <source>
        <dbReference type="ARBA" id="ARBA00022845"/>
    </source>
</evidence>
<protein>
    <recommendedName>
        <fullName evidence="2">Integration host factor subunit alpha</fullName>
    </recommendedName>
</protein>
<dbReference type="AlphaFoldDB" id="A0AAW4L0Z3"/>
<organism evidence="9 10">
    <name type="scientific">Geoanaerobacter pelophilus</name>
    <dbReference type="NCBI Taxonomy" id="60036"/>
    <lineage>
        <taxon>Bacteria</taxon>
        <taxon>Pseudomonadati</taxon>
        <taxon>Thermodesulfobacteriota</taxon>
        <taxon>Desulfuromonadia</taxon>
        <taxon>Geobacterales</taxon>
        <taxon>Geobacteraceae</taxon>
        <taxon>Geoanaerobacter</taxon>
    </lineage>
</organism>
<dbReference type="GO" id="GO:0005829">
    <property type="term" value="C:cytosol"/>
    <property type="evidence" value="ECO:0007669"/>
    <property type="project" value="TreeGrafter"/>
</dbReference>